<comment type="caution">
    <text evidence="1">The sequence shown here is derived from an EMBL/GenBank/DDBJ whole genome shotgun (WGS) entry which is preliminary data.</text>
</comment>
<evidence type="ECO:0000313" key="1">
    <source>
        <dbReference type="EMBL" id="TLD42682.1"/>
    </source>
</evidence>
<name>A0A533QDC9_9BACT</name>
<sequence>MSMPMLIFCPVIIYAMDVFDDLSPNKYIIILKISLYLL</sequence>
<protein>
    <submittedName>
        <fullName evidence="1">Uncharacterized protein</fullName>
    </submittedName>
</protein>
<dbReference type="EMBL" id="SULG01000015">
    <property type="protein sequence ID" value="TLD42682.1"/>
    <property type="molecule type" value="Genomic_DNA"/>
</dbReference>
<accession>A0A533QDC9</accession>
<proteinExistence type="predicted"/>
<reference evidence="1 2" key="1">
    <citation type="submission" date="2019-04" db="EMBL/GenBank/DDBJ databases">
        <title>Genome of a novel bacterium Candidatus Jettenia ecosi reconstructed from metagenome of an anammox bioreactor.</title>
        <authorList>
            <person name="Mardanov A.V."/>
            <person name="Beletsky A.V."/>
            <person name="Ravin N.V."/>
            <person name="Botchkova E.A."/>
            <person name="Litti Y.V."/>
            <person name="Nozhevnikova A.N."/>
        </authorList>
    </citation>
    <scope>NUCLEOTIDE SEQUENCE [LARGE SCALE GENOMIC DNA]</scope>
    <source>
        <strain evidence="1">J2</strain>
    </source>
</reference>
<dbReference type="AlphaFoldDB" id="A0A533QDC9"/>
<dbReference type="Proteomes" id="UP000319783">
    <property type="component" value="Unassembled WGS sequence"/>
</dbReference>
<organism evidence="1 2">
    <name type="scientific">Candidatus Jettenia ecosi</name>
    <dbReference type="NCBI Taxonomy" id="2494326"/>
    <lineage>
        <taxon>Bacteria</taxon>
        <taxon>Pseudomonadati</taxon>
        <taxon>Planctomycetota</taxon>
        <taxon>Candidatus Brocadiia</taxon>
        <taxon>Candidatus Brocadiales</taxon>
        <taxon>Candidatus Brocadiaceae</taxon>
        <taxon>Candidatus Jettenia</taxon>
    </lineage>
</organism>
<gene>
    <name evidence="1" type="ORF">JETT_1025</name>
</gene>
<evidence type="ECO:0000313" key="2">
    <source>
        <dbReference type="Proteomes" id="UP000319783"/>
    </source>
</evidence>